<dbReference type="Pfam" id="PF09367">
    <property type="entry name" value="CpeS"/>
    <property type="match status" value="1"/>
</dbReference>
<dbReference type="HAMAP" id="MF_01459">
    <property type="entry name" value="Chrphore_lyase_CpxS"/>
    <property type="match status" value="1"/>
</dbReference>
<dbReference type="Proteomes" id="UP000012073">
    <property type="component" value="Unassembled WGS sequence"/>
</dbReference>
<proteinExistence type="inferred from homology"/>
<name>R7Q9S3_CHOCR</name>
<reference evidence="3" key="1">
    <citation type="journal article" date="2013" name="Proc. Natl. Acad. Sci. U.S.A.">
        <title>Genome structure and metabolic features in the red seaweed Chondrus crispus shed light on evolution of the Archaeplastida.</title>
        <authorList>
            <person name="Collen J."/>
            <person name="Porcel B."/>
            <person name="Carre W."/>
            <person name="Ball S.G."/>
            <person name="Chaparro C."/>
            <person name="Tonon T."/>
            <person name="Barbeyron T."/>
            <person name="Michel G."/>
            <person name="Noel B."/>
            <person name="Valentin K."/>
            <person name="Elias M."/>
            <person name="Artiguenave F."/>
            <person name="Arun A."/>
            <person name="Aury J.M."/>
            <person name="Barbosa-Neto J.F."/>
            <person name="Bothwell J.H."/>
            <person name="Bouget F.Y."/>
            <person name="Brillet L."/>
            <person name="Cabello-Hurtado F."/>
            <person name="Capella-Gutierrez S."/>
            <person name="Charrier B."/>
            <person name="Cladiere L."/>
            <person name="Cock J.M."/>
            <person name="Coelho S.M."/>
            <person name="Colleoni C."/>
            <person name="Czjzek M."/>
            <person name="Da Silva C."/>
            <person name="Delage L."/>
            <person name="Denoeud F."/>
            <person name="Deschamps P."/>
            <person name="Dittami S.M."/>
            <person name="Gabaldon T."/>
            <person name="Gachon C.M."/>
            <person name="Groisillier A."/>
            <person name="Herve C."/>
            <person name="Jabbari K."/>
            <person name="Katinka M."/>
            <person name="Kloareg B."/>
            <person name="Kowalczyk N."/>
            <person name="Labadie K."/>
            <person name="Leblanc C."/>
            <person name="Lopez P.J."/>
            <person name="McLachlan D.H."/>
            <person name="Meslet-Cladiere L."/>
            <person name="Moustafa A."/>
            <person name="Nehr Z."/>
            <person name="Nyvall Collen P."/>
            <person name="Panaud O."/>
            <person name="Partensky F."/>
            <person name="Poulain J."/>
            <person name="Rensing S.A."/>
            <person name="Rousvoal S."/>
            <person name="Samson G."/>
            <person name="Symeonidi A."/>
            <person name="Weissenbach J."/>
            <person name="Zambounis A."/>
            <person name="Wincker P."/>
            <person name="Boyen C."/>
        </authorList>
    </citation>
    <scope>NUCLEOTIDE SEQUENCE [LARGE SCALE GENOMIC DNA]</scope>
    <source>
        <strain evidence="3">cv. Stackhouse</strain>
    </source>
</reference>
<dbReference type="PhylomeDB" id="R7Q9S3"/>
<dbReference type="OrthoDB" id="5029at2759"/>
<keyword evidence="3" id="KW-1185">Reference proteome</keyword>
<dbReference type="RefSeq" id="XP_005713960.1">
    <property type="nucleotide sequence ID" value="XM_005713903.1"/>
</dbReference>
<dbReference type="Gene3D" id="2.40.128.20">
    <property type="match status" value="1"/>
</dbReference>
<dbReference type="STRING" id="2769.R7Q9S3"/>
<gene>
    <name evidence="2" type="ORF">CHC_T00002830001</name>
</gene>
<evidence type="ECO:0000256" key="1">
    <source>
        <dbReference type="ARBA" id="ARBA00023239"/>
    </source>
</evidence>
<evidence type="ECO:0000313" key="3">
    <source>
        <dbReference type="Proteomes" id="UP000012073"/>
    </source>
</evidence>
<dbReference type="KEGG" id="ccp:CHC_T00002830001"/>
<organism evidence="2 3">
    <name type="scientific">Chondrus crispus</name>
    <name type="common">Carrageen Irish moss</name>
    <name type="synonym">Polymorpha crispa</name>
    <dbReference type="NCBI Taxonomy" id="2769"/>
    <lineage>
        <taxon>Eukaryota</taxon>
        <taxon>Rhodophyta</taxon>
        <taxon>Florideophyceae</taxon>
        <taxon>Rhodymeniophycidae</taxon>
        <taxon>Gigartinales</taxon>
        <taxon>Gigartinaceae</taxon>
        <taxon>Chondrus</taxon>
    </lineage>
</organism>
<protein>
    <recommendedName>
        <fullName evidence="4">Chromophore lyase CpcS/CpeS</fullName>
    </recommendedName>
</protein>
<keyword evidence="1" id="KW-0456">Lyase</keyword>
<accession>R7Q9S3</accession>
<dbReference type="GO" id="GO:0016829">
    <property type="term" value="F:lyase activity"/>
    <property type="evidence" value="ECO:0007669"/>
    <property type="project" value="UniProtKB-KW"/>
</dbReference>
<dbReference type="EMBL" id="HG001674">
    <property type="protein sequence ID" value="CDF34141.1"/>
    <property type="molecule type" value="Genomic_DNA"/>
</dbReference>
<dbReference type="CDD" id="cd16339">
    <property type="entry name" value="CpcS"/>
    <property type="match status" value="1"/>
</dbReference>
<evidence type="ECO:0008006" key="4">
    <source>
        <dbReference type="Google" id="ProtNLM"/>
    </source>
</evidence>
<dbReference type="GeneID" id="17321672"/>
<sequence length="174" mass="19414">MTVDEFFEKSVGEWSSQRSSHNLAWAQFEAITSDITITKKTANDDEVVSLCRQHEIAVEETDVSIAMSWEGESDWDEDEVMEGTAVMSVVKDGPANGRLLRSVGYAETIPAVGKWEMTEDGVFVLHTFYEAAAAEERIWFATPNLRMRVSLIRTSSGNGVVTASFSTEIRKLRP</sequence>
<dbReference type="InterPro" id="IPR012674">
    <property type="entry name" value="Calycin"/>
</dbReference>
<dbReference type="Gramene" id="CDF34141">
    <property type="protein sequence ID" value="CDF34141"/>
    <property type="gene ID" value="CHC_T00002830001"/>
</dbReference>
<dbReference type="AlphaFoldDB" id="R7Q9S3"/>
<dbReference type="InterPro" id="IPR018536">
    <property type="entry name" value="CpcS/CpeS"/>
</dbReference>
<evidence type="ECO:0000313" key="2">
    <source>
        <dbReference type="EMBL" id="CDF34141.1"/>
    </source>
</evidence>
<dbReference type="OMA" id="HHLAFKQ"/>